<keyword evidence="7 10" id="KW-0443">Lipid metabolism</keyword>
<feature type="binding site" evidence="10">
    <location>
        <position position="161"/>
    </location>
    <ligand>
        <name>substrate</name>
    </ligand>
</feature>
<dbReference type="AlphaFoldDB" id="A0A378K0E4"/>
<feature type="binding site" evidence="10">
    <location>
        <position position="197"/>
    </location>
    <ligand>
        <name>Mn(2+)</name>
        <dbReference type="ChEBI" id="CHEBI:29035"/>
        <label>1</label>
    </ligand>
</feature>
<dbReference type="InterPro" id="IPR043461">
    <property type="entry name" value="LpxH-like"/>
</dbReference>
<evidence type="ECO:0000256" key="4">
    <source>
        <dbReference type="ARBA" id="ARBA00022556"/>
    </source>
</evidence>
<dbReference type="PANTHER" id="PTHR34990:SF1">
    <property type="entry name" value="UDP-2,3-DIACYLGLUCOSAMINE HYDROLASE"/>
    <property type="match status" value="1"/>
</dbReference>
<dbReference type="NCBIfam" id="TIGR01854">
    <property type="entry name" value="lipid_A_lpxH"/>
    <property type="match status" value="1"/>
</dbReference>
<feature type="binding site" evidence="10">
    <location>
        <position position="9"/>
    </location>
    <ligand>
        <name>Mn(2+)</name>
        <dbReference type="ChEBI" id="CHEBI:29035"/>
        <label>1</label>
    </ligand>
</feature>
<evidence type="ECO:0000256" key="7">
    <source>
        <dbReference type="ARBA" id="ARBA00023098"/>
    </source>
</evidence>
<name>A0A378K0E4_9GAMM</name>
<comment type="subcellular location">
    <subcellularLocation>
        <location evidence="10">Cell inner membrane</location>
        <topology evidence="10">Peripheral membrane protein</topology>
        <orientation evidence="10">Cytoplasmic side</orientation>
    </subcellularLocation>
</comment>
<keyword evidence="4 10" id="KW-0441">Lipid A biosynthesis</keyword>
<dbReference type="InterPro" id="IPR004843">
    <property type="entry name" value="Calcineurin-like_PHP"/>
</dbReference>
<comment type="cofactor">
    <cofactor evidence="10">
        <name>Mn(2+)</name>
        <dbReference type="ChEBI" id="CHEBI:29035"/>
    </cofactor>
    <text evidence="10">Binds 2 Mn(2+) ions per subunit in a binuclear metal center.</text>
</comment>
<evidence type="ECO:0000313" key="13">
    <source>
        <dbReference type="EMBL" id="STX62729.1"/>
    </source>
</evidence>
<evidence type="ECO:0000256" key="8">
    <source>
        <dbReference type="ARBA" id="ARBA00023136"/>
    </source>
</evidence>
<evidence type="ECO:0000256" key="10">
    <source>
        <dbReference type="HAMAP-Rule" id="MF_00575"/>
    </source>
</evidence>
<feature type="binding site" evidence="10">
    <location>
        <position position="11"/>
    </location>
    <ligand>
        <name>Mn(2+)</name>
        <dbReference type="ChEBI" id="CHEBI:29035"/>
        <label>1</label>
    </ligand>
</feature>
<feature type="binding site" evidence="10">
    <location>
        <position position="42"/>
    </location>
    <ligand>
        <name>Mn(2+)</name>
        <dbReference type="ChEBI" id="CHEBI:29035"/>
        <label>2</label>
    </ligand>
</feature>
<keyword evidence="5 10" id="KW-0479">Metal-binding</keyword>
<sequence length="248" mass="29235">MLEAVFISDLHLHPQDVAIQERFNHFLDWARTSVKKIYILGDFFHAWAGDDSVNEWSKGIASQLFELTQRGISIDYMCGNRDFLLGKQFARLTGWTILHEPTVIELGGERILLSHGDRYCTNDVGHQRLRRLTRNRFFTLFFLSLSLKFRERIVSKVRTISSRKQYKPMDEMDVVTEAVLKHMKQHQVRILIHGHTHKPGLTQYQNQLLEMQRFVLSDWDDTPQVLCYDNTKGFYFTQTLLHEEYSNV</sequence>
<comment type="pathway">
    <text evidence="10">Glycolipid biosynthesis; lipid IV(A) biosynthesis; lipid IV(A) from (3R)-3-hydroxytetradecanoyl-[acyl-carrier-protein] and UDP-N-acetyl-alpha-D-glucosamine: step 4/6.</text>
</comment>
<feature type="binding site" evidence="10">
    <location>
        <position position="115"/>
    </location>
    <ligand>
        <name>Mn(2+)</name>
        <dbReference type="ChEBI" id="CHEBI:29035"/>
        <label>2</label>
    </ligand>
</feature>
<dbReference type="GO" id="GO:0019897">
    <property type="term" value="C:extrinsic component of plasma membrane"/>
    <property type="evidence" value="ECO:0007669"/>
    <property type="project" value="UniProtKB-UniRule"/>
</dbReference>
<dbReference type="GO" id="GO:0008758">
    <property type="term" value="F:UDP-2,3-diacylglucosamine hydrolase activity"/>
    <property type="evidence" value="ECO:0007669"/>
    <property type="project" value="UniProtKB-UniRule"/>
</dbReference>
<reference evidence="13 15" key="2">
    <citation type="submission" date="2018-06" db="EMBL/GenBank/DDBJ databases">
        <authorList>
            <consortium name="Pathogen Informatics"/>
            <person name="Doyle S."/>
        </authorList>
    </citation>
    <scope>NUCLEOTIDE SEQUENCE [LARGE SCALE GENOMIC DNA]</scope>
    <source>
        <strain evidence="13 15">NCTC12239</strain>
    </source>
</reference>
<evidence type="ECO:0000313" key="14">
    <source>
        <dbReference type="Proteomes" id="UP000054985"/>
    </source>
</evidence>
<evidence type="ECO:0000256" key="5">
    <source>
        <dbReference type="ARBA" id="ARBA00022723"/>
    </source>
</evidence>
<dbReference type="Pfam" id="PF00149">
    <property type="entry name" value="Metallophos"/>
    <property type="match status" value="1"/>
</dbReference>
<dbReference type="PANTHER" id="PTHR34990">
    <property type="entry name" value="UDP-2,3-DIACYLGLUCOSAMINE HYDROLASE-RELATED"/>
    <property type="match status" value="1"/>
</dbReference>
<protein>
    <recommendedName>
        <fullName evidence="10">UDP-2,3-diacylglucosamine hydrolase</fullName>
        <ecNumber evidence="10">3.6.1.54</ecNumber>
    </recommendedName>
    <alternativeName>
        <fullName evidence="10">UDP-2,3-diacylglucosamine diphosphatase</fullName>
    </alternativeName>
</protein>
<feature type="binding site" evidence="10">
    <location>
        <position position="195"/>
    </location>
    <ligand>
        <name>Mn(2+)</name>
        <dbReference type="ChEBI" id="CHEBI:29035"/>
        <label>2</label>
    </ligand>
</feature>
<dbReference type="GO" id="GO:0009245">
    <property type="term" value="P:lipid A biosynthetic process"/>
    <property type="evidence" value="ECO:0007669"/>
    <property type="project" value="UniProtKB-UniRule"/>
</dbReference>
<dbReference type="STRING" id="39962.Lmor_1027"/>
<dbReference type="Proteomes" id="UP000254040">
    <property type="component" value="Unassembled WGS sequence"/>
</dbReference>
<evidence type="ECO:0000256" key="9">
    <source>
        <dbReference type="ARBA" id="ARBA00023211"/>
    </source>
</evidence>
<dbReference type="HAMAP" id="MF_00575">
    <property type="entry name" value="LpxH"/>
    <property type="match status" value="1"/>
</dbReference>
<keyword evidence="3 10" id="KW-0997">Cell inner membrane</keyword>
<feature type="binding site" evidence="10">
    <location>
        <position position="167"/>
    </location>
    <ligand>
        <name>substrate</name>
    </ligand>
</feature>
<dbReference type="NCBIfam" id="NF003743">
    <property type="entry name" value="PRK05340.1"/>
    <property type="match status" value="1"/>
</dbReference>
<evidence type="ECO:0000313" key="15">
    <source>
        <dbReference type="Proteomes" id="UP000254040"/>
    </source>
</evidence>
<accession>A0A378K0E4</accession>
<feature type="binding site" evidence="10">
    <location>
        <position position="195"/>
    </location>
    <ligand>
        <name>substrate</name>
    </ligand>
</feature>
<keyword evidence="9 10" id="KW-0464">Manganese</keyword>
<keyword evidence="8 10" id="KW-0472">Membrane</keyword>
<feature type="binding site" evidence="10">
    <location>
        <position position="42"/>
    </location>
    <ligand>
        <name>Mn(2+)</name>
        <dbReference type="ChEBI" id="CHEBI:29035"/>
        <label>1</label>
    </ligand>
</feature>
<keyword evidence="2 10" id="KW-0444">Lipid biosynthesis</keyword>
<keyword evidence="1 10" id="KW-1003">Cell membrane</keyword>
<gene>
    <name evidence="10 13" type="primary">lpxH</name>
    <name evidence="12" type="ORF">Lmor_1027</name>
    <name evidence="13" type="ORF">NCTC12239_01668</name>
</gene>
<dbReference type="EC" id="3.6.1.54" evidence="10"/>
<dbReference type="CDD" id="cd07398">
    <property type="entry name" value="MPP_YbbF-LpxH"/>
    <property type="match status" value="1"/>
</dbReference>
<keyword evidence="14" id="KW-1185">Reference proteome</keyword>
<feature type="binding site" evidence="10">
    <location>
        <position position="123"/>
    </location>
    <ligand>
        <name>substrate</name>
    </ligand>
</feature>
<feature type="domain" description="Calcineurin-like phosphoesterase" evidence="11">
    <location>
        <begin position="5"/>
        <end position="199"/>
    </location>
</feature>
<dbReference type="EMBL" id="UGOG01000001">
    <property type="protein sequence ID" value="STX62729.1"/>
    <property type="molecule type" value="Genomic_DNA"/>
</dbReference>
<dbReference type="Proteomes" id="UP000054985">
    <property type="component" value="Unassembled WGS sequence"/>
</dbReference>
<feature type="binding site" evidence="10">
    <location>
        <begin position="80"/>
        <end position="81"/>
    </location>
    <ligand>
        <name>substrate</name>
    </ligand>
</feature>
<evidence type="ECO:0000256" key="3">
    <source>
        <dbReference type="ARBA" id="ARBA00022519"/>
    </source>
</evidence>
<evidence type="ECO:0000313" key="12">
    <source>
        <dbReference type="EMBL" id="KTD35580.1"/>
    </source>
</evidence>
<organism evidence="13 15">
    <name type="scientific">Legionella moravica</name>
    <dbReference type="NCBI Taxonomy" id="39962"/>
    <lineage>
        <taxon>Bacteria</taxon>
        <taxon>Pseudomonadati</taxon>
        <taxon>Pseudomonadota</taxon>
        <taxon>Gammaproteobacteria</taxon>
        <taxon>Legionellales</taxon>
        <taxon>Legionellaceae</taxon>
        <taxon>Legionella</taxon>
    </lineage>
</organism>
<keyword evidence="6 10" id="KW-0378">Hydrolase</keyword>
<dbReference type="UniPathway" id="UPA00359">
    <property type="reaction ID" value="UER00480"/>
</dbReference>
<dbReference type="EMBL" id="LNYN01000014">
    <property type="protein sequence ID" value="KTD35580.1"/>
    <property type="molecule type" value="Genomic_DNA"/>
</dbReference>
<comment type="similarity">
    <text evidence="10">Belongs to the LpxH family.</text>
</comment>
<dbReference type="Gene3D" id="3.60.21.10">
    <property type="match status" value="1"/>
</dbReference>
<dbReference type="InterPro" id="IPR010138">
    <property type="entry name" value="UDP-diacylglucosamine_Hdrlase"/>
</dbReference>
<dbReference type="SUPFAM" id="SSF56300">
    <property type="entry name" value="Metallo-dependent phosphatases"/>
    <property type="match status" value="1"/>
</dbReference>
<evidence type="ECO:0000259" key="11">
    <source>
        <dbReference type="Pfam" id="PF00149"/>
    </source>
</evidence>
<comment type="catalytic activity">
    <reaction evidence="10">
        <text>UDP-2-N,3-O-bis[(3R)-3-hydroxytetradecanoyl]-alpha-D-glucosamine + H2O = 2-N,3-O-bis[(3R)-3-hydroxytetradecanoyl]-alpha-D-glucosaminyl 1-phosphate + UMP + 2 H(+)</text>
        <dbReference type="Rhea" id="RHEA:25213"/>
        <dbReference type="ChEBI" id="CHEBI:15377"/>
        <dbReference type="ChEBI" id="CHEBI:15378"/>
        <dbReference type="ChEBI" id="CHEBI:57865"/>
        <dbReference type="ChEBI" id="CHEBI:57957"/>
        <dbReference type="ChEBI" id="CHEBI:78847"/>
        <dbReference type="EC" id="3.6.1.54"/>
    </reaction>
</comment>
<dbReference type="GO" id="GO:0005737">
    <property type="term" value="C:cytoplasm"/>
    <property type="evidence" value="ECO:0007669"/>
    <property type="project" value="InterPro"/>
</dbReference>
<feature type="binding site" evidence="10">
    <location>
        <position position="164"/>
    </location>
    <ligand>
        <name>substrate</name>
    </ligand>
</feature>
<reference evidence="12 14" key="1">
    <citation type="submission" date="2015-11" db="EMBL/GenBank/DDBJ databases">
        <title>Genomic analysis of 38 Legionella species identifies large and diverse effector repertoires.</title>
        <authorList>
            <person name="Burstein D."/>
            <person name="Amaro F."/>
            <person name="Zusman T."/>
            <person name="Lifshitz Z."/>
            <person name="Cohen O."/>
            <person name="Gilbert J.A."/>
            <person name="Pupko T."/>
            <person name="Shuman H.A."/>
            <person name="Segal G."/>
        </authorList>
    </citation>
    <scope>NUCLEOTIDE SEQUENCE [LARGE SCALE GENOMIC DNA]</scope>
    <source>
        <strain evidence="12 14">ATCC 43877</strain>
    </source>
</reference>
<feature type="binding site" evidence="10">
    <location>
        <position position="80"/>
    </location>
    <ligand>
        <name>Mn(2+)</name>
        <dbReference type="ChEBI" id="CHEBI:29035"/>
        <label>2</label>
    </ligand>
</feature>
<evidence type="ECO:0000256" key="2">
    <source>
        <dbReference type="ARBA" id="ARBA00022516"/>
    </source>
</evidence>
<comment type="function">
    <text evidence="10">Hydrolyzes the pyrophosphate bond of UDP-2,3-diacylglucosamine to yield 2,3-diacylglucosamine 1-phosphate (lipid X) and UMP by catalyzing the attack of water at the alpha-P atom. Involved in the biosynthesis of lipid A, a phosphorylated glycolipid that anchors the lipopolysaccharide to the outer membrane of the cell.</text>
</comment>
<dbReference type="RefSeq" id="WP_028384682.1">
    <property type="nucleotide sequence ID" value="NZ_CAAAJG010000009.1"/>
</dbReference>
<dbReference type="OrthoDB" id="9783283at2"/>
<evidence type="ECO:0000256" key="1">
    <source>
        <dbReference type="ARBA" id="ARBA00022475"/>
    </source>
</evidence>
<evidence type="ECO:0000256" key="6">
    <source>
        <dbReference type="ARBA" id="ARBA00022801"/>
    </source>
</evidence>
<dbReference type="GO" id="GO:0030145">
    <property type="term" value="F:manganese ion binding"/>
    <property type="evidence" value="ECO:0007669"/>
    <property type="project" value="UniProtKB-UniRule"/>
</dbReference>
<dbReference type="InterPro" id="IPR029052">
    <property type="entry name" value="Metallo-depent_PP-like"/>
</dbReference>
<proteinExistence type="inferred from homology"/>